<dbReference type="GO" id="GO:0005737">
    <property type="term" value="C:cytoplasm"/>
    <property type="evidence" value="ECO:0007669"/>
    <property type="project" value="TreeGrafter"/>
</dbReference>
<evidence type="ECO:0000313" key="2">
    <source>
        <dbReference type="EMBL" id="QHT32258.1"/>
    </source>
</evidence>
<organism evidence="2">
    <name type="scientific">viral metagenome</name>
    <dbReference type="NCBI Taxonomy" id="1070528"/>
    <lineage>
        <taxon>unclassified sequences</taxon>
        <taxon>metagenomes</taxon>
        <taxon>organismal metagenomes</taxon>
    </lineage>
</organism>
<dbReference type="Pfam" id="PF01728">
    <property type="entry name" value="FtsJ"/>
    <property type="match status" value="1"/>
</dbReference>
<evidence type="ECO:0000259" key="1">
    <source>
        <dbReference type="Pfam" id="PF01728"/>
    </source>
</evidence>
<accession>A0A6C0ETD7</accession>
<dbReference type="InterPro" id="IPR002877">
    <property type="entry name" value="RNA_MeTrfase_FtsJ_dom"/>
</dbReference>
<dbReference type="GO" id="GO:0005634">
    <property type="term" value="C:nucleus"/>
    <property type="evidence" value="ECO:0007669"/>
    <property type="project" value="TreeGrafter"/>
</dbReference>
<dbReference type="GO" id="GO:0006370">
    <property type="term" value="P:7-methylguanosine mRNA capping"/>
    <property type="evidence" value="ECO:0007669"/>
    <property type="project" value="TreeGrafter"/>
</dbReference>
<reference evidence="2" key="1">
    <citation type="journal article" date="2020" name="Nature">
        <title>Giant virus diversity and host interactions through global metagenomics.</title>
        <authorList>
            <person name="Schulz F."/>
            <person name="Roux S."/>
            <person name="Paez-Espino D."/>
            <person name="Jungbluth S."/>
            <person name="Walsh D.A."/>
            <person name="Denef V.J."/>
            <person name="McMahon K.D."/>
            <person name="Konstantinidis K.T."/>
            <person name="Eloe-Fadrosh E.A."/>
            <person name="Kyrpides N.C."/>
            <person name="Woyke T."/>
        </authorList>
    </citation>
    <scope>NUCLEOTIDE SEQUENCE</scope>
    <source>
        <strain evidence="2">GVMAG-M-3300009159-65</strain>
    </source>
</reference>
<proteinExistence type="predicted"/>
<sequence length="372" mass="43826">MNSYNINEIITIINKEDIIFNKDINYINNTLKLYIHSIKEEIDPYIELWEKNKKYLNPYEFINTNYDSQTSCVCSYKPISRAFFKMIEILHNFNFNFGKTIHSFHLAEGPGGFIEAISYFRKNKSDLYYGITLMDEEQSVPKWSKSDFFLSKNPNIIIEKGIDQTGNLYNVENLIYMNEKYKNSMDFITGDGGFDFSIDFNKQEENSLKLIFCEICFAMVLQKKGGSFVLKVFDLFTSCSVQMIYLLNYLYEEVIITKPLSSRPANSEKYIVCLNFKMVHNLNDLINIFIKNYNNYDINNILNINMSNHFLEKIKEINSIFGQSQIENILGILNYIVDTCRSDKIEQIKKTHLSKCSKWCKKYNLPIYDYYN</sequence>
<protein>
    <recommendedName>
        <fullName evidence="1">Ribosomal RNA methyltransferase FtsJ domain-containing protein</fullName>
    </recommendedName>
</protein>
<dbReference type="GO" id="GO:0004483">
    <property type="term" value="F:methyltransferase cap1 activity"/>
    <property type="evidence" value="ECO:0007669"/>
    <property type="project" value="UniProtKB-ARBA"/>
</dbReference>
<dbReference type="InterPro" id="IPR050851">
    <property type="entry name" value="mRNA_Cap_2O-Ribose_MeTrfase"/>
</dbReference>
<dbReference type="InterPro" id="IPR029063">
    <property type="entry name" value="SAM-dependent_MTases_sf"/>
</dbReference>
<dbReference type="SUPFAM" id="SSF53335">
    <property type="entry name" value="S-adenosyl-L-methionine-dependent methyltransferases"/>
    <property type="match status" value="1"/>
</dbReference>
<dbReference type="PANTHER" id="PTHR16121">
    <property type="entry name" value="CAP-SPECIFIC MRNA (NUCLEOSIDE-2'-O-)-METHYLTRANSFERASE 1-RELATED"/>
    <property type="match status" value="1"/>
</dbReference>
<dbReference type="PANTHER" id="PTHR16121:SF0">
    <property type="entry name" value="CAP-SPECIFIC MRNA (NUCLEOSIDE-2'-O-)-METHYLTRANSFERASE 1"/>
    <property type="match status" value="1"/>
</dbReference>
<feature type="domain" description="Ribosomal RNA methyltransferase FtsJ" evidence="1">
    <location>
        <begin position="80"/>
        <end position="276"/>
    </location>
</feature>
<dbReference type="AlphaFoldDB" id="A0A6C0ETD7"/>
<dbReference type="Gene3D" id="3.40.50.12760">
    <property type="match status" value="1"/>
</dbReference>
<name>A0A6C0ETD7_9ZZZZ</name>
<dbReference type="GO" id="GO:0032259">
    <property type="term" value="P:methylation"/>
    <property type="evidence" value="ECO:0007669"/>
    <property type="project" value="InterPro"/>
</dbReference>
<dbReference type="EMBL" id="MN738933">
    <property type="protein sequence ID" value="QHT32258.1"/>
    <property type="molecule type" value="Genomic_DNA"/>
</dbReference>